<evidence type="ECO:0000256" key="5">
    <source>
        <dbReference type="ARBA" id="ARBA00023012"/>
    </source>
</evidence>
<dbReference type="CDD" id="cd00082">
    <property type="entry name" value="HisKA"/>
    <property type="match status" value="1"/>
</dbReference>
<evidence type="ECO:0000256" key="4">
    <source>
        <dbReference type="ARBA" id="ARBA00022777"/>
    </source>
</evidence>
<dbReference type="SUPFAM" id="SSF55874">
    <property type="entry name" value="ATPase domain of HSP90 chaperone/DNA topoisomerase II/histidine kinase"/>
    <property type="match status" value="1"/>
</dbReference>
<evidence type="ECO:0000256" key="2">
    <source>
        <dbReference type="ARBA" id="ARBA00012438"/>
    </source>
</evidence>
<organism evidence="7 8">
    <name type="scientific">Moorena producens 3L</name>
    <dbReference type="NCBI Taxonomy" id="489825"/>
    <lineage>
        <taxon>Bacteria</taxon>
        <taxon>Bacillati</taxon>
        <taxon>Cyanobacteriota</taxon>
        <taxon>Cyanophyceae</taxon>
        <taxon>Coleofasciculales</taxon>
        <taxon>Coleofasciculaceae</taxon>
        <taxon>Moorena</taxon>
    </lineage>
</organism>
<dbReference type="PROSITE" id="PS50109">
    <property type="entry name" value="HIS_KIN"/>
    <property type="match status" value="1"/>
</dbReference>
<dbReference type="EMBL" id="GL890823">
    <property type="protein sequence ID" value="EGJ35162.1"/>
    <property type="molecule type" value="Genomic_DNA"/>
</dbReference>
<dbReference type="InterPro" id="IPR036097">
    <property type="entry name" value="HisK_dim/P_sf"/>
</dbReference>
<feature type="domain" description="Histidine kinase" evidence="6">
    <location>
        <begin position="109"/>
        <end position="339"/>
    </location>
</feature>
<dbReference type="PANTHER" id="PTHR43711:SF1">
    <property type="entry name" value="HISTIDINE KINASE 1"/>
    <property type="match status" value="1"/>
</dbReference>
<dbReference type="eggNOG" id="COG2205">
    <property type="taxonomic scope" value="Bacteria"/>
</dbReference>
<dbReference type="SMART" id="SM00388">
    <property type="entry name" value="HisKA"/>
    <property type="match status" value="1"/>
</dbReference>
<sequence length="346" mass="38287">MGETDLIYLLVGIGLGVMGSRFRKFLKVRFPMAGFPGLGSHLKVRFPMAGFPGLGSHLHESTDSKTSGCHQTDTDAEEIQGLKQEFKQNQLAYQMAMEMSQFKAGFLARTSHELRSPLSRLIGLHQLILSDLCESPEEEREFVNQANASAHTMVKLLDEVTAVAKTEHGTNVLEICSVPLKQLLEDLYRLTYLQAANRNLQLQIVPPDPQIHVLVDPRRFRQALLMIVDTAITQISSGEIKVSTTLSSKSETVSIWIDMPCAISCWAEAVDLLQLPPDQSKQPSETVSTSSGLTLLMIQTLLEVMQGRIEVLAVPSEEADNDTSAENLTRFQVSIPQGIPEIVEPY</sequence>
<evidence type="ECO:0000313" key="7">
    <source>
        <dbReference type="EMBL" id="EGJ35162.1"/>
    </source>
</evidence>
<dbReference type="PANTHER" id="PTHR43711">
    <property type="entry name" value="TWO-COMPONENT HISTIDINE KINASE"/>
    <property type="match status" value="1"/>
</dbReference>
<evidence type="ECO:0000256" key="3">
    <source>
        <dbReference type="ARBA" id="ARBA00022679"/>
    </source>
</evidence>
<dbReference type="InterPro" id="IPR005467">
    <property type="entry name" value="His_kinase_dom"/>
</dbReference>
<dbReference type="HOGENOM" id="CLU_068871_0_0_3"/>
<dbReference type="SUPFAM" id="SSF47384">
    <property type="entry name" value="Homodimeric domain of signal transducing histidine kinase"/>
    <property type="match status" value="1"/>
</dbReference>
<dbReference type="OrthoDB" id="505938at2"/>
<dbReference type="Proteomes" id="UP000003959">
    <property type="component" value="Unassembled WGS sequence"/>
</dbReference>
<reference evidence="8" key="1">
    <citation type="journal article" date="2011" name="Proc. Natl. Acad. Sci. U.S.A.">
        <title>Genomic insights into the physiology and ecology of the marine filamentous cyanobacterium Lyngbya majuscula.</title>
        <authorList>
            <person name="Jones A.C."/>
            <person name="Monroe E.A."/>
            <person name="Podell S."/>
            <person name="Hess W.R."/>
            <person name="Klages S."/>
            <person name="Esquenazi E."/>
            <person name="Niessen S."/>
            <person name="Hoover H."/>
            <person name="Rothmann M."/>
            <person name="Lasken R.S."/>
            <person name="Yates J.R.III."/>
            <person name="Reinhardt R."/>
            <person name="Kube M."/>
            <person name="Burkart M.D."/>
            <person name="Allen E.E."/>
            <person name="Dorrestein P.C."/>
            <person name="Gerwick W.H."/>
            <person name="Gerwick L."/>
        </authorList>
    </citation>
    <scope>NUCLEOTIDE SEQUENCE [LARGE SCALE GENOMIC DNA]</scope>
    <source>
        <strain evidence="8">3L</strain>
    </source>
</reference>
<dbReference type="RefSeq" id="WP_008178416.1">
    <property type="nucleotide sequence ID" value="NZ_GL890823.1"/>
</dbReference>
<dbReference type="Gene3D" id="1.10.287.130">
    <property type="match status" value="1"/>
</dbReference>
<dbReference type="InterPro" id="IPR003661">
    <property type="entry name" value="HisK_dim/P_dom"/>
</dbReference>
<protein>
    <recommendedName>
        <fullName evidence="2">histidine kinase</fullName>
        <ecNumber evidence="2">2.7.13.3</ecNumber>
    </recommendedName>
</protein>
<evidence type="ECO:0000256" key="1">
    <source>
        <dbReference type="ARBA" id="ARBA00000085"/>
    </source>
</evidence>
<dbReference type="EC" id="2.7.13.3" evidence="2"/>
<accession>F4XJ82</accession>
<dbReference type="InterPro" id="IPR036890">
    <property type="entry name" value="HATPase_C_sf"/>
</dbReference>
<evidence type="ECO:0000313" key="8">
    <source>
        <dbReference type="Proteomes" id="UP000003959"/>
    </source>
</evidence>
<name>F4XJ82_9CYAN</name>
<keyword evidence="5" id="KW-0902">Two-component regulatory system</keyword>
<comment type="catalytic activity">
    <reaction evidence="1">
        <text>ATP + protein L-histidine = ADP + protein N-phospho-L-histidine.</text>
        <dbReference type="EC" id="2.7.13.3"/>
    </reaction>
</comment>
<keyword evidence="4 7" id="KW-0418">Kinase</keyword>
<dbReference type="AlphaFoldDB" id="F4XJ82"/>
<keyword evidence="8" id="KW-1185">Reference proteome</keyword>
<gene>
    <name evidence="7" type="ORF">LYNGBM3L_07320</name>
</gene>
<proteinExistence type="predicted"/>
<dbReference type="GO" id="GO:0000155">
    <property type="term" value="F:phosphorelay sensor kinase activity"/>
    <property type="evidence" value="ECO:0007669"/>
    <property type="project" value="InterPro"/>
</dbReference>
<dbReference type="InterPro" id="IPR050736">
    <property type="entry name" value="Sensor_HK_Regulatory"/>
</dbReference>
<evidence type="ECO:0000259" key="6">
    <source>
        <dbReference type="PROSITE" id="PS50109"/>
    </source>
</evidence>
<keyword evidence="3 7" id="KW-0808">Transferase</keyword>
<dbReference type="Gene3D" id="3.30.565.10">
    <property type="entry name" value="Histidine kinase-like ATPase, C-terminal domain"/>
    <property type="match status" value="1"/>
</dbReference>
<dbReference type="Pfam" id="PF00512">
    <property type="entry name" value="HisKA"/>
    <property type="match status" value="1"/>
</dbReference>